<reference evidence="3" key="1">
    <citation type="journal article" date="2020" name="Stud. Mycol.">
        <title>101 Dothideomycetes genomes: a test case for predicting lifestyles and emergence of pathogens.</title>
        <authorList>
            <person name="Haridas S."/>
            <person name="Albert R."/>
            <person name="Binder M."/>
            <person name="Bloem J."/>
            <person name="Labutti K."/>
            <person name="Salamov A."/>
            <person name="Andreopoulos B."/>
            <person name="Baker S."/>
            <person name="Barry K."/>
            <person name="Bills G."/>
            <person name="Bluhm B."/>
            <person name="Cannon C."/>
            <person name="Castanera R."/>
            <person name="Culley D."/>
            <person name="Daum C."/>
            <person name="Ezra D."/>
            <person name="Gonzalez J."/>
            <person name="Henrissat B."/>
            <person name="Kuo A."/>
            <person name="Liang C."/>
            <person name="Lipzen A."/>
            <person name="Lutzoni F."/>
            <person name="Magnuson J."/>
            <person name="Mondo S."/>
            <person name="Nolan M."/>
            <person name="Ohm R."/>
            <person name="Pangilinan J."/>
            <person name="Park H.-J."/>
            <person name="Ramirez L."/>
            <person name="Alfaro M."/>
            <person name="Sun H."/>
            <person name="Tritt A."/>
            <person name="Yoshinaga Y."/>
            <person name="Zwiers L.-H."/>
            <person name="Turgeon B."/>
            <person name="Goodwin S."/>
            <person name="Spatafora J."/>
            <person name="Crous P."/>
            <person name="Grigoriev I."/>
        </authorList>
    </citation>
    <scope>NUCLEOTIDE SEQUENCE</scope>
    <source>
        <strain evidence="3">CBS 107.79</strain>
    </source>
</reference>
<feature type="region of interest" description="Disordered" evidence="1">
    <location>
        <begin position="48"/>
        <end position="72"/>
    </location>
</feature>
<protein>
    <submittedName>
        <fullName evidence="3">Uncharacterized protein</fullName>
    </submittedName>
</protein>
<organism evidence="3 4">
    <name type="scientific">Bimuria novae-zelandiae CBS 107.79</name>
    <dbReference type="NCBI Taxonomy" id="1447943"/>
    <lineage>
        <taxon>Eukaryota</taxon>
        <taxon>Fungi</taxon>
        <taxon>Dikarya</taxon>
        <taxon>Ascomycota</taxon>
        <taxon>Pezizomycotina</taxon>
        <taxon>Dothideomycetes</taxon>
        <taxon>Pleosporomycetidae</taxon>
        <taxon>Pleosporales</taxon>
        <taxon>Massarineae</taxon>
        <taxon>Didymosphaeriaceae</taxon>
        <taxon>Bimuria</taxon>
    </lineage>
</organism>
<evidence type="ECO:0000256" key="2">
    <source>
        <dbReference type="SAM" id="SignalP"/>
    </source>
</evidence>
<sequence>MSSPTCKSVKLRSIAALSVLCLFSLVQPVSGDLLCELESYGAEFLHGEHGAGNAEDNGEDGKNGANDHGRSPCGRFIAGIVRG</sequence>
<dbReference type="AlphaFoldDB" id="A0A6A5UQU1"/>
<dbReference type="Proteomes" id="UP000800036">
    <property type="component" value="Unassembled WGS sequence"/>
</dbReference>
<feature type="chain" id="PRO_5025345692" evidence="2">
    <location>
        <begin position="32"/>
        <end position="83"/>
    </location>
</feature>
<gene>
    <name evidence="3" type="ORF">BU23DRAFT_560333</name>
</gene>
<evidence type="ECO:0000256" key="1">
    <source>
        <dbReference type="SAM" id="MobiDB-lite"/>
    </source>
</evidence>
<proteinExistence type="predicted"/>
<name>A0A6A5UQU1_9PLEO</name>
<dbReference type="EMBL" id="ML976748">
    <property type="protein sequence ID" value="KAF1966319.1"/>
    <property type="molecule type" value="Genomic_DNA"/>
</dbReference>
<accession>A0A6A5UQU1</accession>
<feature type="signal peptide" evidence="2">
    <location>
        <begin position="1"/>
        <end position="31"/>
    </location>
</feature>
<keyword evidence="2" id="KW-0732">Signal</keyword>
<keyword evidence="4" id="KW-1185">Reference proteome</keyword>
<feature type="compositionally biased region" description="Basic and acidic residues" evidence="1">
    <location>
        <begin position="59"/>
        <end position="70"/>
    </location>
</feature>
<evidence type="ECO:0000313" key="4">
    <source>
        <dbReference type="Proteomes" id="UP000800036"/>
    </source>
</evidence>
<evidence type="ECO:0000313" key="3">
    <source>
        <dbReference type="EMBL" id="KAF1966319.1"/>
    </source>
</evidence>